<dbReference type="AlphaFoldDB" id="A0A1G8VSD3"/>
<reference evidence="2" key="1">
    <citation type="submission" date="2016-10" db="EMBL/GenBank/DDBJ databases">
        <authorList>
            <person name="Varghese N."/>
            <person name="Submissions S."/>
        </authorList>
    </citation>
    <scope>NUCLEOTIDE SEQUENCE [LARGE SCALE GENOMIC DNA]</scope>
    <source>
        <strain evidence="2">B4,CECT 8067,JCM 17497</strain>
    </source>
</reference>
<organism evidence="1 2">
    <name type="scientific">Natronorubrum texcoconense</name>
    <dbReference type="NCBI Taxonomy" id="1095776"/>
    <lineage>
        <taxon>Archaea</taxon>
        <taxon>Methanobacteriati</taxon>
        <taxon>Methanobacteriota</taxon>
        <taxon>Stenosarchaea group</taxon>
        <taxon>Halobacteria</taxon>
        <taxon>Halobacteriales</taxon>
        <taxon>Natrialbaceae</taxon>
        <taxon>Natronorubrum</taxon>
    </lineage>
</organism>
<evidence type="ECO:0000313" key="2">
    <source>
        <dbReference type="Proteomes" id="UP000198882"/>
    </source>
</evidence>
<accession>A0A1G8VSD3</accession>
<protein>
    <submittedName>
        <fullName evidence="1">Uncharacterized protein</fullName>
    </submittedName>
</protein>
<dbReference type="Proteomes" id="UP000198882">
    <property type="component" value="Unassembled WGS sequence"/>
</dbReference>
<evidence type="ECO:0000313" key="1">
    <source>
        <dbReference type="EMBL" id="SDJ68120.1"/>
    </source>
</evidence>
<proteinExistence type="predicted"/>
<gene>
    <name evidence="1" type="ORF">SAMN04515672_1449</name>
</gene>
<name>A0A1G8VSD3_9EURY</name>
<dbReference type="RefSeq" id="WP_245724155.1">
    <property type="nucleotide sequence ID" value="NZ_FNFE01000001.1"/>
</dbReference>
<keyword evidence="2" id="KW-1185">Reference proteome</keyword>
<dbReference type="EMBL" id="FNFE01000001">
    <property type="protein sequence ID" value="SDJ68120.1"/>
    <property type="molecule type" value="Genomic_DNA"/>
</dbReference>
<sequence length="75" mass="9111">MRMAETDIDIHIIHVSTYDVAFVDPYFPQRWSEHCDRLELNPTIAWLEAYDRLVTCIRLEDRPRDEQQYIRDLCL</sequence>